<dbReference type="InterPro" id="IPR000425">
    <property type="entry name" value="MIP"/>
</dbReference>
<accession>A0A6P7IJ20</accession>
<dbReference type="PROSITE" id="PS00221">
    <property type="entry name" value="MIP"/>
    <property type="match status" value="1"/>
</dbReference>
<keyword evidence="6 8" id="KW-0472">Membrane</keyword>
<dbReference type="PANTHER" id="PTHR19139">
    <property type="entry name" value="AQUAPORIN TRANSPORTER"/>
    <property type="match status" value="1"/>
</dbReference>
<dbReference type="GO" id="GO:0015168">
    <property type="term" value="F:glycerol transmembrane transporter activity"/>
    <property type="evidence" value="ECO:0007669"/>
    <property type="project" value="TreeGrafter"/>
</dbReference>
<keyword evidence="5 8" id="KW-1133">Transmembrane helix</keyword>
<dbReference type="PRINTS" id="PR00783">
    <property type="entry name" value="MINTRINSICP"/>
</dbReference>
<feature type="transmembrane region" description="Helical" evidence="8">
    <location>
        <begin position="21"/>
        <end position="45"/>
    </location>
</feature>
<dbReference type="PANTHER" id="PTHR19139:SF161">
    <property type="entry name" value="AQUAPORIN-1"/>
    <property type="match status" value="1"/>
</dbReference>
<evidence type="ECO:0000313" key="9">
    <source>
        <dbReference type="Proteomes" id="UP000515145"/>
    </source>
</evidence>
<reference evidence="10" key="1">
    <citation type="submission" date="2025-08" db="UniProtKB">
        <authorList>
            <consortium name="RefSeq"/>
        </authorList>
    </citation>
    <scope>IDENTIFICATION</scope>
</reference>
<dbReference type="InterPro" id="IPR023271">
    <property type="entry name" value="Aquaporin-like"/>
</dbReference>
<dbReference type="GO" id="GO:0016020">
    <property type="term" value="C:membrane"/>
    <property type="evidence" value="ECO:0007669"/>
    <property type="project" value="UniProtKB-SubCell"/>
</dbReference>
<dbReference type="SUPFAM" id="SSF81338">
    <property type="entry name" value="Aquaporin-like"/>
    <property type="match status" value="1"/>
</dbReference>
<evidence type="ECO:0000256" key="5">
    <source>
        <dbReference type="ARBA" id="ARBA00022989"/>
    </source>
</evidence>
<evidence type="ECO:0000256" key="2">
    <source>
        <dbReference type="ARBA" id="ARBA00006175"/>
    </source>
</evidence>
<dbReference type="AlphaFoldDB" id="A0A6P7IJ20"/>
<sequence>MMLVPRYLGLVWRDIVTLSCLHRFLLEFLGTALFLSVSLSAVLMLPAAGRPRSDLRSADIPTNLSHLPADLHQSGLVLVSLACPLQVVLAFGLSIAMAVLCVGGEVHLNPAITMAMALSLRLRLWRAALYVVGQFLGGVASAGLLLGLMGDVTPVLNQVSSGVQLYQAVAVETLVTLQLVLVVMATIDVPLPAVVSPLVVGLAVSLGHLVAVSVTGCGMNLARSFGPAAVTLNFSNHWVYWAGSGLGACLAAVFNDVLLRPRWRRPGDWWAELKQLYVLKEKHQQVALSHLK</sequence>
<dbReference type="InterPro" id="IPR022357">
    <property type="entry name" value="MIP_CS"/>
</dbReference>
<keyword evidence="4 7" id="KW-0812">Transmembrane</keyword>
<keyword evidence="3 7" id="KW-0813">Transport</keyword>
<dbReference type="OrthoDB" id="3222at2759"/>
<organism evidence="9 10">
    <name type="scientific">Parambassis ranga</name>
    <name type="common">Indian glassy fish</name>
    <dbReference type="NCBI Taxonomy" id="210632"/>
    <lineage>
        <taxon>Eukaryota</taxon>
        <taxon>Metazoa</taxon>
        <taxon>Chordata</taxon>
        <taxon>Craniata</taxon>
        <taxon>Vertebrata</taxon>
        <taxon>Euteleostomi</taxon>
        <taxon>Actinopterygii</taxon>
        <taxon>Neopterygii</taxon>
        <taxon>Teleostei</taxon>
        <taxon>Neoteleostei</taxon>
        <taxon>Acanthomorphata</taxon>
        <taxon>Ovalentaria</taxon>
        <taxon>Ambassidae</taxon>
        <taxon>Parambassis</taxon>
    </lineage>
</organism>
<dbReference type="GO" id="GO:0008519">
    <property type="term" value="F:ammonium channel activity"/>
    <property type="evidence" value="ECO:0007669"/>
    <property type="project" value="TreeGrafter"/>
</dbReference>
<evidence type="ECO:0000256" key="1">
    <source>
        <dbReference type="ARBA" id="ARBA00004141"/>
    </source>
</evidence>
<dbReference type="Gene3D" id="1.20.1080.10">
    <property type="entry name" value="Glycerol uptake facilitator protein"/>
    <property type="match status" value="1"/>
</dbReference>
<evidence type="ECO:0000313" key="10">
    <source>
        <dbReference type="RefSeq" id="XP_028268190.1"/>
    </source>
</evidence>
<evidence type="ECO:0000256" key="4">
    <source>
        <dbReference type="ARBA" id="ARBA00022692"/>
    </source>
</evidence>
<keyword evidence="9" id="KW-1185">Reference proteome</keyword>
<dbReference type="GO" id="GO:0035379">
    <property type="term" value="F:carbon dioxide transmembrane transporter activity"/>
    <property type="evidence" value="ECO:0007669"/>
    <property type="project" value="TreeGrafter"/>
</dbReference>
<feature type="transmembrane region" description="Helical" evidence="8">
    <location>
        <begin position="199"/>
        <end position="222"/>
    </location>
</feature>
<dbReference type="RefSeq" id="XP_028268190.1">
    <property type="nucleotide sequence ID" value="XM_028412389.1"/>
</dbReference>
<dbReference type="GeneID" id="114440102"/>
<protein>
    <submittedName>
        <fullName evidence="10">Aquaporin-1-like</fullName>
    </submittedName>
</protein>
<evidence type="ECO:0000256" key="7">
    <source>
        <dbReference type="RuleBase" id="RU000477"/>
    </source>
</evidence>
<dbReference type="GO" id="GO:0003097">
    <property type="term" value="P:renal water transport"/>
    <property type="evidence" value="ECO:0007669"/>
    <property type="project" value="TreeGrafter"/>
</dbReference>
<dbReference type="GO" id="GO:0015250">
    <property type="term" value="F:water channel activity"/>
    <property type="evidence" value="ECO:0007669"/>
    <property type="project" value="TreeGrafter"/>
</dbReference>
<dbReference type="Proteomes" id="UP000515145">
    <property type="component" value="Chromosome 8"/>
</dbReference>
<dbReference type="InParanoid" id="A0A6P7IJ20"/>
<dbReference type="InterPro" id="IPR034294">
    <property type="entry name" value="Aquaporin_transptr"/>
</dbReference>
<evidence type="ECO:0000256" key="6">
    <source>
        <dbReference type="ARBA" id="ARBA00023136"/>
    </source>
</evidence>
<feature type="transmembrane region" description="Helical" evidence="8">
    <location>
        <begin position="76"/>
        <end position="103"/>
    </location>
</feature>
<comment type="subcellular location">
    <subcellularLocation>
        <location evidence="1">Membrane</location>
        <topology evidence="1">Multi-pass membrane protein</topology>
    </subcellularLocation>
</comment>
<evidence type="ECO:0000256" key="8">
    <source>
        <dbReference type="SAM" id="Phobius"/>
    </source>
</evidence>
<proteinExistence type="inferred from homology"/>
<dbReference type="GO" id="GO:0006972">
    <property type="term" value="P:hyperosmotic response"/>
    <property type="evidence" value="ECO:0007669"/>
    <property type="project" value="TreeGrafter"/>
</dbReference>
<feature type="transmembrane region" description="Helical" evidence="8">
    <location>
        <begin position="165"/>
        <end position="187"/>
    </location>
</feature>
<evidence type="ECO:0000256" key="3">
    <source>
        <dbReference type="ARBA" id="ARBA00022448"/>
    </source>
</evidence>
<feature type="transmembrane region" description="Helical" evidence="8">
    <location>
        <begin position="238"/>
        <end position="259"/>
    </location>
</feature>
<name>A0A6P7IJ20_9TELE</name>
<dbReference type="Pfam" id="PF00230">
    <property type="entry name" value="MIP"/>
    <property type="match status" value="1"/>
</dbReference>
<feature type="transmembrane region" description="Helical" evidence="8">
    <location>
        <begin position="124"/>
        <end position="145"/>
    </location>
</feature>
<gene>
    <name evidence="10" type="primary">LOC114440102</name>
</gene>
<comment type="similarity">
    <text evidence="2 7">Belongs to the MIP/aquaporin (TC 1.A.8) family.</text>
</comment>